<dbReference type="EMBL" id="SMOL01000695">
    <property type="protein sequence ID" value="KAB2602848.1"/>
    <property type="molecule type" value="Genomic_DNA"/>
</dbReference>
<feature type="domain" description="Reticulon" evidence="7">
    <location>
        <begin position="21"/>
        <end position="207"/>
    </location>
</feature>
<keyword evidence="5 6" id="KW-0472">Membrane</keyword>
<feature type="transmembrane region" description="Helical" evidence="6">
    <location>
        <begin position="53"/>
        <end position="73"/>
    </location>
</feature>
<dbReference type="AlphaFoldDB" id="A0A5N5FI73"/>
<organism evidence="8 9">
    <name type="scientific">Pyrus ussuriensis x Pyrus communis</name>
    <dbReference type="NCBI Taxonomy" id="2448454"/>
    <lineage>
        <taxon>Eukaryota</taxon>
        <taxon>Viridiplantae</taxon>
        <taxon>Streptophyta</taxon>
        <taxon>Embryophyta</taxon>
        <taxon>Tracheophyta</taxon>
        <taxon>Spermatophyta</taxon>
        <taxon>Magnoliopsida</taxon>
        <taxon>eudicotyledons</taxon>
        <taxon>Gunneridae</taxon>
        <taxon>Pentapetalae</taxon>
        <taxon>rosids</taxon>
        <taxon>fabids</taxon>
        <taxon>Rosales</taxon>
        <taxon>Rosaceae</taxon>
        <taxon>Amygdaloideae</taxon>
        <taxon>Maleae</taxon>
        <taxon>Pyrus</taxon>
    </lineage>
</organism>
<keyword evidence="3 6" id="KW-0256">Endoplasmic reticulum</keyword>
<comment type="caution">
    <text evidence="6">Lacks conserved residue(s) required for the propagation of feature annotation.</text>
</comment>
<comment type="caution">
    <text evidence="8">The sequence shown here is derived from an EMBL/GenBank/DDBJ whole genome shotgun (WGS) entry which is preliminary data.</text>
</comment>
<comment type="subcellular location">
    <subcellularLocation>
        <location evidence="1 6">Endoplasmic reticulum membrane</location>
        <topology evidence="1 6">Multi-pass membrane protein</topology>
    </subcellularLocation>
</comment>
<dbReference type="GO" id="GO:0009617">
    <property type="term" value="P:response to bacterium"/>
    <property type="evidence" value="ECO:0007669"/>
    <property type="project" value="InterPro"/>
</dbReference>
<dbReference type="GO" id="GO:0005789">
    <property type="term" value="C:endoplasmic reticulum membrane"/>
    <property type="evidence" value="ECO:0007669"/>
    <property type="project" value="UniProtKB-SubCell"/>
</dbReference>
<evidence type="ECO:0000256" key="2">
    <source>
        <dbReference type="ARBA" id="ARBA00022692"/>
    </source>
</evidence>
<feature type="transmembrane region" description="Helical" evidence="6">
    <location>
        <begin position="125"/>
        <end position="151"/>
    </location>
</feature>
<sequence>MGESMPPRRISVHQTLGGGPVADVLLWKKWSGGVLLLTSTTASWLLFERAGYNLLSFVANVLLLLVVILFLWAKSASLLNRPLPPLPDMEISEANVVKAADALHAGINRVLSIARDIAIGRNWKLFLQVAFCLWLASYVGSFFNFLTLFYIGVLLSLSVPALYDKYQDHIDDKLHVANRVIQTQYRKIDDSILKKIPLGSNKEKKLHGYIKLNKFWRYYGAPESVITTLYKAFNVRSSVLGLSFYWHAAAIHIDSETASLTRLGWIPLVSAFEFQRYIVFGFGLYNLVRFLVNSYWIIGSWWLKLCVHLHGMKERNLILLMKYRVFWFAILLCFIVVCCNFPLNSVLLA</sequence>
<evidence type="ECO:0000256" key="3">
    <source>
        <dbReference type="ARBA" id="ARBA00022824"/>
    </source>
</evidence>
<proteinExistence type="predicted"/>
<evidence type="ECO:0000256" key="5">
    <source>
        <dbReference type="ARBA" id="ARBA00023136"/>
    </source>
</evidence>
<keyword evidence="4 6" id="KW-1133">Transmembrane helix</keyword>
<reference evidence="8 9" key="3">
    <citation type="submission" date="2019-11" db="EMBL/GenBank/DDBJ databases">
        <title>A de novo genome assembly of a pear dwarfing rootstock.</title>
        <authorList>
            <person name="Wang F."/>
            <person name="Wang J."/>
            <person name="Li S."/>
            <person name="Zhang Y."/>
            <person name="Fang M."/>
            <person name="Ma L."/>
            <person name="Zhao Y."/>
            <person name="Jiang S."/>
        </authorList>
    </citation>
    <scope>NUCLEOTIDE SEQUENCE [LARGE SCALE GENOMIC DNA]</scope>
    <source>
        <strain evidence="8">S2</strain>
        <tissue evidence="8">Leaf</tissue>
    </source>
</reference>
<keyword evidence="9" id="KW-1185">Reference proteome</keyword>
<gene>
    <name evidence="8" type="ORF">D8674_003853</name>
</gene>
<feature type="transmembrane region" description="Helical" evidence="6">
    <location>
        <begin position="324"/>
        <end position="343"/>
    </location>
</feature>
<feature type="transmembrane region" description="Helical" evidence="6">
    <location>
        <begin position="30"/>
        <end position="47"/>
    </location>
</feature>
<dbReference type="InterPro" id="IPR003388">
    <property type="entry name" value="Reticulon"/>
</dbReference>
<dbReference type="OrthoDB" id="567788at2759"/>
<evidence type="ECO:0000256" key="4">
    <source>
        <dbReference type="ARBA" id="ARBA00022989"/>
    </source>
</evidence>
<reference evidence="9" key="2">
    <citation type="submission" date="2019-10" db="EMBL/GenBank/DDBJ databases">
        <title>A de novo genome assembly of a pear dwarfing rootstock.</title>
        <authorList>
            <person name="Wang F."/>
            <person name="Wang J."/>
            <person name="Li S."/>
            <person name="Zhang Y."/>
            <person name="Fang M."/>
            <person name="Ma L."/>
            <person name="Zhao Y."/>
            <person name="Jiang S."/>
        </authorList>
    </citation>
    <scope>NUCLEOTIDE SEQUENCE [LARGE SCALE GENOMIC DNA]</scope>
</reference>
<dbReference type="Pfam" id="PF02453">
    <property type="entry name" value="Reticulon"/>
    <property type="match status" value="1"/>
</dbReference>
<evidence type="ECO:0000256" key="6">
    <source>
        <dbReference type="RuleBase" id="RU363132"/>
    </source>
</evidence>
<dbReference type="InterPro" id="IPR045064">
    <property type="entry name" value="Reticulon-like"/>
</dbReference>
<evidence type="ECO:0000313" key="8">
    <source>
        <dbReference type="EMBL" id="KAB2602848.1"/>
    </source>
</evidence>
<feature type="transmembrane region" description="Helical" evidence="6">
    <location>
        <begin position="277"/>
        <end position="303"/>
    </location>
</feature>
<dbReference type="PANTHER" id="PTHR10994">
    <property type="entry name" value="RETICULON"/>
    <property type="match status" value="1"/>
</dbReference>
<evidence type="ECO:0000313" key="9">
    <source>
        <dbReference type="Proteomes" id="UP000327157"/>
    </source>
</evidence>
<dbReference type="PANTHER" id="PTHR10994:SF154">
    <property type="entry name" value="RETICULON-LIKE PROTEIN B11"/>
    <property type="match status" value="1"/>
</dbReference>
<dbReference type="PROSITE" id="PS50845">
    <property type="entry name" value="RETICULON"/>
    <property type="match status" value="1"/>
</dbReference>
<dbReference type="Proteomes" id="UP000327157">
    <property type="component" value="Chromosome 10"/>
</dbReference>
<name>A0A5N5FI73_9ROSA</name>
<evidence type="ECO:0000259" key="7">
    <source>
        <dbReference type="PROSITE" id="PS50845"/>
    </source>
</evidence>
<accession>A0A5N5FI73</accession>
<protein>
    <recommendedName>
        <fullName evidence="6">Reticulon-like protein</fullName>
    </recommendedName>
</protein>
<evidence type="ECO:0000256" key="1">
    <source>
        <dbReference type="ARBA" id="ARBA00004477"/>
    </source>
</evidence>
<reference evidence="8 9" key="1">
    <citation type="submission" date="2019-09" db="EMBL/GenBank/DDBJ databases">
        <authorList>
            <person name="Ou C."/>
        </authorList>
    </citation>
    <scope>NUCLEOTIDE SEQUENCE [LARGE SCALE GENOMIC DNA]</scope>
    <source>
        <strain evidence="8">S2</strain>
        <tissue evidence="8">Leaf</tissue>
    </source>
</reference>
<keyword evidence="2 6" id="KW-0812">Transmembrane</keyword>